<evidence type="ECO:0000313" key="2">
    <source>
        <dbReference type="Proteomes" id="UP000183812"/>
    </source>
</evidence>
<name>A0A0Q0R1K4_RHOCA</name>
<reference evidence="1 2" key="1">
    <citation type="submission" date="2016-10" db="EMBL/GenBank/DDBJ databases">
        <authorList>
            <person name="de Groot N.N."/>
        </authorList>
    </citation>
    <scope>NUCLEOTIDE SEQUENCE [LARGE SCALE GENOMIC DNA]</scope>
    <source>
        <strain evidence="2">DSM 938 / 37b4</strain>
    </source>
</reference>
<gene>
    <name evidence="1" type="ORF">SAMN04244550_01215</name>
</gene>
<dbReference type="RefSeq" id="WP_055209640.1">
    <property type="nucleotide sequence ID" value="NZ_CP061202.1"/>
</dbReference>
<dbReference type="OrthoDB" id="7578892at2"/>
<organism evidence="1 2">
    <name type="scientific">Rhodobacter capsulatus</name>
    <name type="common">Rhodopseudomonas capsulata</name>
    <dbReference type="NCBI Taxonomy" id="1061"/>
    <lineage>
        <taxon>Bacteria</taxon>
        <taxon>Pseudomonadati</taxon>
        <taxon>Pseudomonadota</taxon>
        <taxon>Alphaproteobacteria</taxon>
        <taxon>Rhodobacterales</taxon>
        <taxon>Rhodobacter group</taxon>
        <taxon>Rhodobacter</taxon>
    </lineage>
</organism>
<protein>
    <recommendedName>
        <fullName evidence="3">Helix-turn-helix domain-containing protein</fullName>
    </recommendedName>
</protein>
<evidence type="ECO:0008006" key="3">
    <source>
        <dbReference type="Google" id="ProtNLM"/>
    </source>
</evidence>
<dbReference type="AlphaFoldDB" id="A0A0Q0R1K4"/>
<proteinExistence type="predicted"/>
<dbReference type="Proteomes" id="UP000183812">
    <property type="component" value="Unassembled WGS sequence"/>
</dbReference>
<evidence type="ECO:0000313" key="1">
    <source>
        <dbReference type="EMBL" id="SDE85897.1"/>
    </source>
</evidence>
<accession>A0A0Q0R1K4</accession>
<sequence length="80" mass="8793">MGKHEPHFVPRLLPAPEAALYLGVSQTTLRGLDIPRRILGAKRLYDRYDLDAFASALPIEGDAIESEVVNTCAGKFGRAR</sequence>
<dbReference type="EMBL" id="FNAY01000004">
    <property type="protein sequence ID" value="SDE85897.1"/>
    <property type="molecule type" value="Genomic_DNA"/>
</dbReference>